<dbReference type="AlphaFoldDB" id="A0A396JTF0"/>
<gene>
    <name evidence="1" type="ORF">MtrunA17_Chr1g0200891</name>
</gene>
<evidence type="ECO:0000313" key="1">
    <source>
        <dbReference type="EMBL" id="RHN81596.1"/>
    </source>
</evidence>
<comment type="caution">
    <text evidence="1">The sequence shown here is derived from an EMBL/GenBank/DDBJ whole genome shotgun (WGS) entry which is preliminary data.</text>
</comment>
<accession>A0A396JTF0</accession>
<organism evidence="1">
    <name type="scientific">Medicago truncatula</name>
    <name type="common">Barrel medic</name>
    <name type="synonym">Medicago tribuloides</name>
    <dbReference type="NCBI Taxonomy" id="3880"/>
    <lineage>
        <taxon>Eukaryota</taxon>
        <taxon>Viridiplantae</taxon>
        <taxon>Streptophyta</taxon>
        <taxon>Embryophyta</taxon>
        <taxon>Tracheophyta</taxon>
        <taxon>Spermatophyta</taxon>
        <taxon>Magnoliopsida</taxon>
        <taxon>eudicotyledons</taxon>
        <taxon>Gunneridae</taxon>
        <taxon>Pentapetalae</taxon>
        <taxon>rosids</taxon>
        <taxon>fabids</taxon>
        <taxon>Fabales</taxon>
        <taxon>Fabaceae</taxon>
        <taxon>Papilionoideae</taxon>
        <taxon>50 kb inversion clade</taxon>
        <taxon>NPAAA clade</taxon>
        <taxon>Hologalegina</taxon>
        <taxon>IRL clade</taxon>
        <taxon>Trifolieae</taxon>
        <taxon>Medicago</taxon>
    </lineage>
</organism>
<sequence length="170" mass="19262">MRYKEVTPNVLVVDVINLEEELYSSPSVGAAQVQSTHVEAMNEKQSEQSNELPDMRIVGPWSDAVTDLDYIQYPPSWYGLSSSNVIVTQDVLNPNIAHDLEILRPYLKDKGASEPRVYTDGEEREAVINYLKNCSVAIEEPFIEVSKKKKKNVQRGFQVHNTRSKGRPLI</sequence>
<proteinExistence type="predicted"/>
<name>A0A396JTF0_MEDTR</name>
<dbReference type="Proteomes" id="UP000265566">
    <property type="component" value="Chromosome 1"/>
</dbReference>
<protein>
    <submittedName>
        <fullName evidence="1">Uncharacterized protein</fullName>
    </submittedName>
</protein>
<dbReference type="Gramene" id="rna5666">
    <property type="protein sequence ID" value="RHN81596.1"/>
    <property type="gene ID" value="gene5666"/>
</dbReference>
<reference evidence="1" key="1">
    <citation type="journal article" date="2018" name="Nat. Plants">
        <title>Whole-genome landscape of Medicago truncatula symbiotic genes.</title>
        <authorList>
            <person name="Pecrix Y."/>
            <person name="Gamas P."/>
            <person name="Carrere S."/>
        </authorList>
    </citation>
    <scope>NUCLEOTIDE SEQUENCE</scope>
    <source>
        <tissue evidence="1">Leaves</tissue>
    </source>
</reference>
<dbReference type="EMBL" id="PSQE01000001">
    <property type="protein sequence ID" value="RHN81596.1"/>
    <property type="molecule type" value="Genomic_DNA"/>
</dbReference>